<evidence type="ECO:0000256" key="3">
    <source>
        <dbReference type="ARBA" id="ARBA00005133"/>
    </source>
</evidence>
<comment type="catalytic activity">
    <reaction evidence="1 12 14">
        <text>1-(5-phospho-beta-D-ribosyl)-5-[(5-phospho-beta-D-ribosylamino)methylideneamino]imidazole-4-carboxamide = 5-[(5-phospho-1-deoxy-D-ribulos-1-ylimino)methylamino]-1-(5-phospho-beta-D-ribosyl)imidazole-4-carboxamide</text>
        <dbReference type="Rhea" id="RHEA:15469"/>
        <dbReference type="ChEBI" id="CHEBI:58435"/>
        <dbReference type="ChEBI" id="CHEBI:58525"/>
        <dbReference type="EC" id="5.3.1.16"/>
    </reaction>
</comment>
<dbReference type="Pfam" id="PF00977">
    <property type="entry name" value="His_biosynth"/>
    <property type="match status" value="1"/>
</dbReference>
<keyword evidence="7 12" id="KW-0963">Cytoplasm</keyword>
<dbReference type="STRING" id="454171.CP488_01903"/>
<organism evidence="15 16">
    <name type="scientific">Chthonomonas calidirosea (strain DSM 23976 / ICMP 18418 / T49)</name>
    <dbReference type="NCBI Taxonomy" id="1303518"/>
    <lineage>
        <taxon>Bacteria</taxon>
        <taxon>Bacillati</taxon>
        <taxon>Armatimonadota</taxon>
        <taxon>Chthonomonadia</taxon>
        <taxon>Chthonomonadales</taxon>
        <taxon>Chthonomonadaceae</taxon>
        <taxon>Chthonomonas</taxon>
    </lineage>
</organism>
<dbReference type="Gene3D" id="3.20.20.70">
    <property type="entry name" value="Aldolase class I"/>
    <property type="match status" value="1"/>
</dbReference>
<dbReference type="HOGENOM" id="CLU_048577_1_1_0"/>
<evidence type="ECO:0000256" key="14">
    <source>
        <dbReference type="RuleBase" id="RU003658"/>
    </source>
</evidence>
<dbReference type="PANTHER" id="PTHR43090:SF2">
    <property type="entry name" value="1-(5-PHOSPHORIBOSYL)-5-[(5-PHOSPHORIBOSYLAMINO)METHYLIDENEAMINO] IMIDAZOLE-4-CARBOXAMIDE ISOMERASE"/>
    <property type="match status" value="1"/>
</dbReference>
<evidence type="ECO:0000313" key="15">
    <source>
        <dbReference type="EMBL" id="CCW35997.1"/>
    </source>
</evidence>
<dbReference type="Proteomes" id="UP000014227">
    <property type="component" value="Chromosome I"/>
</dbReference>
<evidence type="ECO:0000256" key="2">
    <source>
        <dbReference type="ARBA" id="ARBA00004496"/>
    </source>
</evidence>
<keyword evidence="10 12" id="KW-0413">Isomerase</keyword>
<evidence type="ECO:0000256" key="5">
    <source>
        <dbReference type="ARBA" id="ARBA00012550"/>
    </source>
</evidence>
<reference evidence="16" key="1">
    <citation type="submission" date="2013-03" db="EMBL/GenBank/DDBJ databases">
        <title>Genome sequence of Chthonomonas calidirosea, the first sequenced genome from the Armatimonadetes phylum (formally candidate division OP10).</title>
        <authorList>
            <person name="Lee K.C.Y."/>
            <person name="Morgan X.C."/>
            <person name="Dunfield P.F."/>
            <person name="Tamas I."/>
            <person name="Houghton K.M."/>
            <person name="Vyssotski M."/>
            <person name="Ryan J.L.J."/>
            <person name="Lagutin K."/>
            <person name="McDonald I.R."/>
            <person name="Stott M.B."/>
        </authorList>
    </citation>
    <scope>NUCLEOTIDE SEQUENCE [LARGE SCALE GENOMIC DNA]</scope>
    <source>
        <strain evidence="16">DSM 23976 / ICMP 18418 / T49</strain>
    </source>
</reference>
<dbReference type="SUPFAM" id="SSF51366">
    <property type="entry name" value="Ribulose-phoshate binding barrel"/>
    <property type="match status" value="1"/>
</dbReference>
<dbReference type="InterPro" id="IPR006062">
    <property type="entry name" value="His_biosynth"/>
</dbReference>
<keyword evidence="9 12" id="KW-0368">Histidine biosynthesis</keyword>
<dbReference type="RefSeq" id="WP_016483518.1">
    <property type="nucleotide sequence ID" value="NC_021487.1"/>
</dbReference>
<dbReference type="InterPro" id="IPR044524">
    <property type="entry name" value="Isoase_HisA-like"/>
</dbReference>
<proteinExistence type="inferred from homology"/>
<dbReference type="InterPro" id="IPR023016">
    <property type="entry name" value="HisA/PriA"/>
</dbReference>
<dbReference type="PATRIC" id="fig|1303518.3.peg.2273"/>
<evidence type="ECO:0000256" key="6">
    <source>
        <dbReference type="ARBA" id="ARBA00018464"/>
    </source>
</evidence>
<sequence length="247" mass="26661">MDIYPAIDLKGGKCVRLSQGQFAQITTYSEDPLKMAKRWKAEGAQRLHIVDLDGARKGSPDPTNLEVLRQIVRQVGLPIQFGGGVRSGEVVERMLRLGVERVVVGTTAATEEKLIEGLFTVYGDKIVVGVDARDGMVAIQAWQMQVNEPALSFIGRMVKLGAKRFVFTDISKDGMLEGVNLEAIRNAAQAAQGRPLIASGGVTSMKDIEALLQLRQQHPNVEGAIIGKALYAGTLSLPEVIARVKAG</sequence>
<gene>
    <name evidence="12" type="primary">hisA</name>
    <name evidence="15" type="ORF">CCALI_02190</name>
</gene>
<dbReference type="InterPro" id="IPR011060">
    <property type="entry name" value="RibuloseP-bd_barrel"/>
</dbReference>
<dbReference type="OrthoDB" id="9807749at2"/>
<feature type="active site" description="Proton acceptor" evidence="12">
    <location>
        <position position="8"/>
    </location>
</feature>
<dbReference type="AlphaFoldDB" id="S0EVZ1"/>
<dbReference type="EC" id="5.3.1.16" evidence="5 12"/>
<comment type="pathway">
    <text evidence="3 12 14">Amino-acid biosynthesis; L-histidine biosynthesis; L-histidine from 5-phospho-alpha-D-ribose 1-diphosphate: step 4/9.</text>
</comment>
<feature type="active site" description="Proton donor" evidence="12">
    <location>
        <position position="131"/>
    </location>
</feature>
<dbReference type="InParanoid" id="S0EVZ1"/>
<evidence type="ECO:0000256" key="9">
    <source>
        <dbReference type="ARBA" id="ARBA00023102"/>
    </source>
</evidence>
<evidence type="ECO:0000313" key="16">
    <source>
        <dbReference type="Proteomes" id="UP000014227"/>
    </source>
</evidence>
<dbReference type="PANTHER" id="PTHR43090">
    <property type="entry name" value="1-(5-PHOSPHORIBOSYL)-5-[(5-PHOSPHORIBOSYLAMINO)METHYLIDENEAMINO] IMIDAZOLE-4-CARBOXAMIDE ISOMERASE"/>
    <property type="match status" value="1"/>
</dbReference>
<dbReference type="eggNOG" id="COG0106">
    <property type="taxonomic scope" value="Bacteria"/>
</dbReference>
<dbReference type="InterPro" id="IPR006063">
    <property type="entry name" value="HisA_bact_arch"/>
</dbReference>
<dbReference type="UniPathway" id="UPA00031">
    <property type="reaction ID" value="UER00009"/>
</dbReference>
<protein>
    <recommendedName>
        <fullName evidence="6 12">1-(5-phosphoribosyl)-5-[(5-phosphoribosylamino)methylideneamino] imidazole-4-carboxamide isomerase</fullName>
        <ecNumber evidence="5 12">5.3.1.16</ecNumber>
    </recommendedName>
    <alternativeName>
        <fullName evidence="11 12">Phosphoribosylformimino-5-aminoimidazole carboxamide ribotide isomerase</fullName>
    </alternativeName>
</protein>
<accession>S0EVZ1</accession>
<dbReference type="FunFam" id="3.20.20.70:FF:000009">
    <property type="entry name" value="1-(5-phosphoribosyl)-5-[(5-phosphoribosylamino)methylideneamino] imidazole-4-carboxamide isomerase"/>
    <property type="match status" value="1"/>
</dbReference>
<dbReference type="KEGG" id="ccz:CCALI_02190"/>
<dbReference type="GO" id="GO:0005737">
    <property type="term" value="C:cytoplasm"/>
    <property type="evidence" value="ECO:0007669"/>
    <property type="project" value="UniProtKB-SubCell"/>
</dbReference>
<dbReference type="HAMAP" id="MF_01014">
    <property type="entry name" value="HisA"/>
    <property type="match status" value="1"/>
</dbReference>
<evidence type="ECO:0000256" key="4">
    <source>
        <dbReference type="ARBA" id="ARBA00009667"/>
    </source>
</evidence>
<evidence type="ECO:0000256" key="10">
    <source>
        <dbReference type="ARBA" id="ARBA00023235"/>
    </source>
</evidence>
<evidence type="ECO:0000256" key="12">
    <source>
        <dbReference type="HAMAP-Rule" id="MF_01014"/>
    </source>
</evidence>
<dbReference type="CDD" id="cd04732">
    <property type="entry name" value="HisA"/>
    <property type="match status" value="1"/>
</dbReference>
<dbReference type="GO" id="GO:0003949">
    <property type="term" value="F:1-(5-phosphoribosyl)-5-[(5-phosphoribosylamino)methylideneamino]imidazole-4-carboxamide isomerase activity"/>
    <property type="evidence" value="ECO:0007669"/>
    <property type="project" value="UniProtKB-UniRule"/>
</dbReference>
<dbReference type="GO" id="GO:0000105">
    <property type="term" value="P:L-histidine biosynthetic process"/>
    <property type="evidence" value="ECO:0007669"/>
    <property type="project" value="UniProtKB-UniRule"/>
</dbReference>
<keyword evidence="16" id="KW-1185">Reference proteome</keyword>
<comment type="similarity">
    <text evidence="4 12 13">Belongs to the HisA/HisF family.</text>
</comment>
<dbReference type="NCBIfam" id="TIGR00007">
    <property type="entry name" value="1-(5-phosphoribosyl)-5-[(5-phosphoribosylamino)methylideneamino]imidazole-4-carboxamide isomerase"/>
    <property type="match status" value="1"/>
</dbReference>
<evidence type="ECO:0000256" key="1">
    <source>
        <dbReference type="ARBA" id="ARBA00000901"/>
    </source>
</evidence>
<comment type="subcellular location">
    <subcellularLocation>
        <location evidence="2 12 14">Cytoplasm</location>
    </subcellularLocation>
</comment>
<evidence type="ECO:0000256" key="8">
    <source>
        <dbReference type="ARBA" id="ARBA00022605"/>
    </source>
</evidence>
<dbReference type="InterPro" id="IPR013785">
    <property type="entry name" value="Aldolase_TIM"/>
</dbReference>
<evidence type="ECO:0000256" key="13">
    <source>
        <dbReference type="RuleBase" id="RU003657"/>
    </source>
</evidence>
<dbReference type="FunCoup" id="S0EVZ1">
    <property type="interactions" value="309"/>
</dbReference>
<keyword evidence="8 12" id="KW-0028">Amino-acid biosynthesis</keyword>
<evidence type="ECO:0000256" key="7">
    <source>
        <dbReference type="ARBA" id="ARBA00022490"/>
    </source>
</evidence>
<dbReference type="GO" id="GO:0000162">
    <property type="term" value="P:L-tryptophan biosynthetic process"/>
    <property type="evidence" value="ECO:0007669"/>
    <property type="project" value="TreeGrafter"/>
</dbReference>
<name>S0EVZ1_CHTCT</name>
<evidence type="ECO:0000256" key="11">
    <source>
        <dbReference type="ARBA" id="ARBA00030547"/>
    </source>
</evidence>
<dbReference type="EMBL" id="HF951689">
    <property type="protein sequence ID" value="CCW35997.1"/>
    <property type="molecule type" value="Genomic_DNA"/>
</dbReference>